<dbReference type="PROSITE" id="PS50943">
    <property type="entry name" value="HTH_CROC1"/>
    <property type="match status" value="1"/>
</dbReference>
<evidence type="ECO:0000256" key="2">
    <source>
        <dbReference type="ARBA" id="ARBA00023125"/>
    </source>
</evidence>
<dbReference type="Proteomes" id="UP000199534">
    <property type="component" value="Unassembled WGS sequence"/>
</dbReference>
<dbReference type="Gene3D" id="1.10.260.40">
    <property type="entry name" value="lambda repressor-like DNA-binding domains"/>
    <property type="match status" value="1"/>
</dbReference>
<dbReference type="InterPro" id="IPR013430">
    <property type="entry name" value="Toxin_antidote_HigA"/>
</dbReference>
<protein>
    <submittedName>
        <fullName evidence="4">HTH-type transcriptional regulator / antitoxin HigA</fullName>
    </submittedName>
</protein>
<dbReference type="PANTHER" id="PTHR36924:SF1">
    <property type="entry name" value="ANTITOXIN HIGA-1"/>
    <property type="match status" value="1"/>
</dbReference>
<sequence length="359" mass="41854">MPEMNSHPGEVLNKLMLERDLTQRELAANIDVSHTVLNSIIKGNRNINISLALSLEAANFRKASYWMDLQLKYSLAEAKKDSELVKKNHAIRIWNELDDEWVPISYLKKHVESLNTPDDLDKLFDIYGVADEIELKKKISNYPLKLFRKSSKFEEKKTNVIAWSALAEFKARNMKVCSFKVSDEDKLISSLNRCFYKNRNTLKETTKILSDFGIKFAILDRPPKTPVEGKSFMSEGNPAIFMSLKYKRLDNFAFGLLHELGHVYRHLVTDKFKEHNFFTGNSELAKLEREADLFAQNKLIPEDLWLDFYLENEEFNDEVIGNFARKNKINPCIVRGRVCFEDNLYYRKRSIYNSKNVLT</sequence>
<dbReference type="InterPro" id="IPR010359">
    <property type="entry name" value="IrrE_HExxH"/>
</dbReference>
<dbReference type="AlphaFoldDB" id="A0A1I6G3S5"/>
<feature type="domain" description="HTH cro/C1-type" evidence="3">
    <location>
        <begin position="12"/>
        <end position="58"/>
    </location>
</feature>
<dbReference type="CDD" id="cd00093">
    <property type="entry name" value="HTH_XRE"/>
    <property type="match status" value="1"/>
</dbReference>
<dbReference type="STRING" id="400055.SAMN04490243_1194"/>
<dbReference type="GO" id="GO:0003677">
    <property type="term" value="F:DNA binding"/>
    <property type="evidence" value="ECO:0007669"/>
    <property type="project" value="UniProtKB-KW"/>
</dbReference>
<evidence type="ECO:0000256" key="1">
    <source>
        <dbReference type="ARBA" id="ARBA00007227"/>
    </source>
</evidence>
<accession>A0A1I6G3S5</accession>
<dbReference type="RefSeq" id="WP_092981454.1">
    <property type="nucleotide sequence ID" value="NZ_FOYQ01000001.1"/>
</dbReference>
<dbReference type="SMART" id="SM00530">
    <property type="entry name" value="HTH_XRE"/>
    <property type="match status" value="1"/>
</dbReference>
<keyword evidence="2" id="KW-0238">DNA-binding</keyword>
<evidence type="ECO:0000313" key="5">
    <source>
        <dbReference type="Proteomes" id="UP000199534"/>
    </source>
</evidence>
<name>A0A1I6G3S5_9FLAO</name>
<dbReference type="Pfam" id="PF06114">
    <property type="entry name" value="Peptidase_M78"/>
    <property type="match status" value="1"/>
</dbReference>
<dbReference type="OrthoDB" id="9796786at2"/>
<dbReference type="NCBIfam" id="TIGR02607">
    <property type="entry name" value="antidote_HigA"/>
    <property type="match status" value="1"/>
</dbReference>
<evidence type="ECO:0000259" key="3">
    <source>
        <dbReference type="PROSITE" id="PS50943"/>
    </source>
</evidence>
<proteinExistence type="inferred from homology"/>
<dbReference type="InterPro" id="IPR010982">
    <property type="entry name" value="Lambda_DNA-bd_dom_sf"/>
</dbReference>
<dbReference type="PANTHER" id="PTHR36924">
    <property type="entry name" value="ANTITOXIN HIGA-1"/>
    <property type="match status" value="1"/>
</dbReference>
<dbReference type="Pfam" id="PF01381">
    <property type="entry name" value="HTH_3"/>
    <property type="match status" value="1"/>
</dbReference>
<dbReference type="EMBL" id="FOYQ01000001">
    <property type="protein sequence ID" value="SFR36854.1"/>
    <property type="molecule type" value="Genomic_DNA"/>
</dbReference>
<keyword evidence="5" id="KW-1185">Reference proteome</keyword>
<comment type="similarity">
    <text evidence="1">Belongs to the short-chain fatty acyl-CoA assimilation regulator (ScfR) family.</text>
</comment>
<evidence type="ECO:0000313" key="4">
    <source>
        <dbReference type="EMBL" id="SFR36854.1"/>
    </source>
</evidence>
<gene>
    <name evidence="4" type="ORF">SAMN04490243_1194</name>
</gene>
<dbReference type="SUPFAM" id="SSF47413">
    <property type="entry name" value="lambda repressor-like DNA-binding domains"/>
    <property type="match status" value="1"/>
</dbReference>
<reference evidence="4 5" key="1">
    <citation type="submission" date="2016-10" db="EMBL/GenBank/DDBJ databases">
        <authorList>
            <person name="de Groot N.N."/>
        </authorList>
    </citation>
    <scope>NUCLEOTIDE SEQUENCE [LARGE SCALE GENOMIC DNA]</scope>
    <source>
        <strain evidence="4 5">DSM 21019</strain>
    </source>
</reference>
<organism evidence="4 5">
    <name type="scientific">Robiginitalea myxolifaciens</name>
    <dbReference type="NCBI Taxonomy" id="400055"/>
    <lineage>
        <taxon>Bacteria</taxon>
        <taxon>Pseudomonadati</taxon>
        <taxon>Bacteroidota</taxon>
        <taxon>Flavobacteriia</taxon>
        <taxon>Flavobacteriales</taxon>
        <taxon>Flavobacteriaceae</taxon>
        <taxon>Robiginitalea</taxon>
    </lineage>
</organism>
<dbReference type="InterPro" id="IPR001387">
    <property type="entry name" value="Cro/C1-type_HTH"/>
</dbReference>